<dbReference type="EC" id="1.8.4.12" evidence="6"/>
<dbReference type="Pfam" id="PF01641">
    <property type="entry name" value="SelR"/>
    <property type="match status" value="1"/>
</dbReference>
<comment type="catalytic activity">
    <reaction evidence="5 6">
        <text>L-methionyl-[protein] + [thioredoxin]-disulfide + H2O = L-methionyl-(R)-S-oxide-[protein] + [thioredoxin]-dithiol</text>
        <dbReference type="Rhea" id="RHEA:24164"/>
        <dbReference type="Rhea" id="RHEA-COMP:10698"/>
        <dbReference type="Rhea" id="RHEA-COMP:10700"/>
        <dbReference type="Rhea" id="RHEA-COMP:12313"/>
        <dbReference type="Rhea" id="RHEA-COMP:12314"/>
        <dbReference type="ChEBI" id="CHEBI:15377"/>
        <dbReference type="ChEBI" id="CHEBI:16044"/>
        <dbReference type="ChEBI" id="CHEBI:29950"/>
        <dbReference type="ChEBI" id="CHEBI:45764"/>
        <dbReference type="ChEBI" id="CHEBI:50058"/>
        <dbReference type="EC" id="1.8.4.12"/>
    </reaction>
</comment>
<dbReference type="GO" id="GO:0008270">
    <property type="term" value="F:zinc ion binding"/>
    <property type="evidence" value="ECO:0007669"/>
    <property type="project" value="UniProtKB-UniRule"/>
</dbReference>
<dbReference type="GO" id="GO:0006979">
    <property type="term" value="P:response to oxidative stress"/>
    <property type="evidence" value="ECO:0007669"/>
    <property type="project" value="InterPro"/>
</dbReference>
<dbReference type="InterPro" id="IPR002579">
    <property type="entry name" value="Met_Sox_Rdtase_MsrB_dom"/>
</dbReference>
<dbReference type="AlphaFoldDB" id="A0A7X8TTC1"/>
<evidence type="ECO:0000313" key="8">
    <source>
        <dbReference type="EMBL" id="NLS14525.1"/>
    </source>
</evidence>
<dbReference type="GO" id="GO:0033743">
    <property type="term" value="F:peptide-methionine (R)-S-oxide reductase activity"/>
    <property type="evidence" value="ECO:0007669"/>
    <property type="project" value="UniProtKB-UniRule"/>
</dbReference>
<name>A0A7X8TTC1_9VIBR</name>
<comment type="caution">
    <text evidence="8">The sequence shown here is derived from an EMBL/GenBank/DDBJ whole genome shotgun (WGS) entry which is preliminary data.</text>
</comment>
<comment type="cofactor">
    <cofactor evidence="6">
        <name>Zn(2+)</name>
        <dbReference type="ChEBI" id="CHEBI:29105"/>
    </cofactor>
    <text evidence="6">Binds 1 zinc ion per subunit. The zinc ion is important for the structural integrity of the protein.</text>
</comment>
<feature type="binding site" evidence="6">
    <location>
        <position position="131"/>
    </location>
    <ligand>
        <name>Zn(2+)</name>
        <dbReference type="ChEBI" id="CHEBI:29105"/>
    </ligand>
</feature>
<accession>A0A7X8TTC1</accession>
<keyword evidence="9" id="KW-1185">Reference proteome</keyword>
<evidence type="ECO:0000256" key="4">
    <source>
        <dbReference type="ARBA" id="ARBA00023002"/>
    </source>
</evidence>
<dbReference type="GO" id="GO:0005737">
    <property type="term" value="C:cytoplasm"/>
    <property type="evidence" value="ECO:0007669"/>
    <property type="project" value="TreeGrafter"/>
</dbReference>
<feature type="binding site" evidence="6">
    <location>
        <position position="134"/>
    </location>
    <ligand>
        <name>Zn(2+)</name>
        <dbReference type="ChEBI" id="CHEBI:29105"/>
    </ligand>
</feature>
<keyword evidence="3 6" id="KW-0862">Zinc</keyword>
<dbReference type="Proteomes" id="UP000535589">
    <property type="component" value="Unassembled WGS sequence"/>
</dbReference>
<feature type="binding site" evidence="6">
    <location>
        <position position="82"/>
    </location>
    <ligand>
        <name>Zn(2+)</name>
        <dbReference type="ChEBI" id="CHEBI:29105"/>
    </ligand>
</feature>
<evidence type="ECO:0000256" key="1">
    <source>
        <dbReference type="ARBA" id="ARBA00007174"/>
    </source>
</evidence>
<evidence type="ECO:0000256" key="6">
    <source>
        <dbReference type="HAMAP-Rule" id="MF_01400"/>
    </source>
</evidence>
<evidence type="ECO:0000313" key="9">
    <source>
        <dbReference type="Proteomes" id="UP000535589"/>
    </source>
</evidence>
<organism evidence="8 9">
    <name type="scientific">Vibrio agarilyticus</name>
    <dbReference type="NCBI Taxonomy" id="2726741"/>
    <lineage>
        <taxon>Bacteria</taxon>
        <taxon>Pseudomonadati</taxon>
        <taxon>Pseudomonadota</taxon>
        <taxon>Gammaproteobacteria</taxon>
        <taxon>Vibrionales</taxon>
        <taxon>Vibrionaceae</taxon>
        <taxon>Vibrio</taxon>
    </lineage>
</organism>
<dbReference type="Gene3D" id="2.170.150.20">
    <property type="entry name" value="Peptide methionine sulfoxide reductase"/>
    <property type="match status" value="1"/>
</dbReference>
<dbReference type="EMBL" id="JABAIK010000022">
    <property type="protein sequence ID" value="NLS14525.1"/>
    <property type="molecule type" value="Genomic_DNA"/>
</dbReference>
<keyword evidence="2 6" id="KW-0479">Metal-binding</keyword>
<comment type="similarity">
    <text evidence="1 6">Belongs to the MsrB Met sulfoxide reductase family.</text>
</comment>
<dbReference type="FunFam" id="2.170.150.20:FF:000009">
    <property type="entry name" value="Peptide-methionine (R)-S-oxide reductase"/>
    <property type="match status" value="1"/>
</dbReference>
<dbReference type="PANTHER" id="PTHR10173:SF52">
    <property type="entry name" value="METHIONINE-R-SULFOXIDE REDUCTASE B1"/>
    <property type="match status" value="1"/>
</dbReference>
<evidence type="ECO:0000259" key="7">
    <source>
        <dbReference type="PROSITE" id="PS51790"/>
    </source>
</evidence>
<dbReference type="GO" id="GO:0030091">
    <property type="term" value="P:protein repair"/>
    <property type="evidence" value="ECO:0007669"/>
    <property type="project" value="InterPro"/>
</dbReference>
<dbReference type="InterPro" id="IPR028427">
    <property type="entry name" value="Met_Sox_Rdtase_MsrB"/>
</dbReference>
<sequence>MCYNSGETQVNLSLPLVECAVTKGCNIVKKTVSKTTKLVERSDEHWRKLLSPEAYHVCREGGTEAPFSGTLLHNKSTGEYLCACCQTPLFASANKYDSGCGWPSFDAPITPDSIRYLEDKSHGMQRIEIRCARCDCHLGHVFNDGPATTGERYCVNSVSLIFNKID</sequence>
<dbReference type="PANTHER" id="PTHR10173">
    <property type="entry name" value="METHIONINE SULFOXIDE REDUCTASE"/>
    <property type="match status" value="1"/>
</dbReference>
<gene>
    <name evidence="6 8" type="primary">msrB</name>
    <name evidence="8" type="ORF">HGP28_16805</name>
</gene>
<dbReference type="NCBIfam" id="TIGR00357">
    <property type="entry name" value="peptide-methionine (R)-S-oxide reductase MsrB"/>
    <property type="match status" value="1"/>
</dbReference>
<feature type="binding site" evidence="6">
    <location>
        <position position="85"/>
    </location>
    <ligand>
        <name>Zn(2+)</name>
        <dbReference type="ChEBI" id="CHEBI:29105"/>
    </ligand>
</feature>
<protein>
    <recommendedName>
        <fullName evidence="6">Peptide methionine sulfoxide reductase MsrB</fullName>
        <ecNumber evidence="6">1.8.4.12</ecNumber>
    </recommendedName>
    <alternativeName>
        <fullName evidence="6">Peptide-methionine (R)-S-oxide reductase</fullName>
    </alternativeName>
</protein>
<feature type="domain" description="MsrB" evidence="7">
    <location>
        <begin position="43"/>
        <end position="165"/>
    </location>
</feature>
<dbReference type="InterPro" id="IPR011057">
    <property type="entry name" value="Mss4-like_sf"/>
</dbReference>
<reference evidence="8 9" key="1">
    <citation type="submission" date="2020-04" db="EMBL/GenBank/DDBJ databases">
        <title>Vibrio sp. SM6, a novel species isolated from seawater.</title>
        <authorList>
            <person name="Wang X."/>
        </authorList>
    </citation>
    <scope>NUCLEOTIDE SEQUENCE [LARGE SCALE GENOMIC DNA]</scope>
    <source>
        <strain evidence="8 9">SM6</strain>
    </source>
</reference>
<dbReference type="PROSITE" id="PS51790">
    <property type="entry name" value="MSRB"/>
    <property type="match status" value="1"/>
</dbReference>
<feature type="active site" description="Nucleophile" evidence="6">
    <location>
        <position position="154"/>
    </location>
</feature>
<evidence type="ECO:0000256" key="2">
    <source>
        <dbReference type="ARBA" id="ARBA00022723"/>
    </source>
</evidence>
<evidence type="ECO:0000256" key="3">
    <source>
        <dbReference type="ARBA" id="ARBA00022833"/>
    </source>
</evidence>
<evidence type="ECO:0000256" key="5">
    <source>
        <dbReference type="ARBA" id="ARBA00048488"/>
    </source>
</evidence>
<dbReference type="SUPFAM" id="SSF51316">
    <property type="entry name" value="Mss4-like"/>
    <property type="match status" value="1"/>
</dbReference>
<proteinExistence type="inferred from homology"/>
<dbReference type="HAMAP" id="MF_01400">
    <property type="entry name" value="MsrB"/>
    <property type="match status" value="1"/>
</dbReference>
<keyword evidence="4 6" id="KW-0560">Oxidoreductase</keyword>